<organism evidence="1 2">
    <name type="scientific">Beta vulgaris subsp. vulgaris</name>
    <name type="common">Beet</name>
    <dbReference type="NCBI Taxonomy" id="3555"/>
    <lineage>
        <taxon>Eukaryota</taxon>
        <taxon>Viridiplantae</taxon>
        <taxon>Streptophyta</taxon>
        <taxon>Embryophyta</taxon>
        <taxon>Tracheophyta</taxon>
        <taxon>Spermatophyta</taxon>
        <taxon>Magnoliopsida</taxon>
        <taxon>eudicotyledons</taxon>
        <taxon>Gunneridae</taxon>
        <taxon>Pentapetalae</taxon>
        <taxon>Caryophyllales</taxon>
        <taxon>Chenopodiaceae</taxon>
        <taxon>Betoideae</taxon>
        <taxon>Beta</taxon>
    </lineage>
</organism>
<evidence type="ECO:0000313" key="1">
    <source>
        <dbReference type="EMBL" id="KMS97746.1"/>
    </source>
</evidence>
<sequence length="35" mass="4070">MLVLEKVIGYAWNGMNITDLRRSYCIGFVFPEFEG</sequence>
<dbReference type="EMBL" id="KQ090293">
    <property type="protein sequence ID" value="KMS97746.1"/>
    <property type="molecule type" value="Genomic_DNA"/>
</dbReference>
<evidence type="ECO:0000313" key="2">
    <source>
        <dbReference type="Proteomes" id="UP000035740"/>
    </source>
</evidence>
<accession>A0A0J8B9W0</accession>
<protein>
    <submittedName>
        <fullName evidence="1">Uncharacterized protein</fullName>
    </submittedName>
</protein>
<proteinExistence type="predicted"/>
<reference evidence="1 2" key="1">
    <citation type="journal article" date="2014" name="Nature">
        <title>The genome of the recently domesticated crop plant sugar beet (Beta vulgaris).</title>
        <authorList>
            <person name="Dohm J.C."/>
            <person name="Minoche A.E."/>
            <person name="Holtgrawe D."/>
            <person name="Capella-Gutierrez S."/>
            <person name="Zakrzewski F."/>
            <person name="Tafer H."/>
            <person name="Rupp O."/>
            <person name="Sorensen T.R."/>
            <person name="Stracke R."/>
            <person name="Reinhardt R."/>
            <person name="Goesmann A."/>
            <person name="Kraft T."/>
            <person name="Schulz B."/>
            <person name="Stadler P.F."/>
            <person name="Schmidt T."/>
            <person name="Gabaldon T."/>
            <person name="Lehrach H."/>
            <person name="Weisshaar B."/>
            <person name="Himmelbauer H."/>
        </authorList>
    </citation>
    <scope>NUCLEOTIDE SEQUENCE [LARGE SCALE GENOMIC DNA]</scope>
    <source>
        <tissue evidence="1">Taproot</tissue>
    </source>
</reference>
<keyword evidence="2" id="KW-1185">Reference proteome</keyword>
<gene>
    <name evidence="1" type="ORF">BVRB_5g124180</name>
</gene>
<dbReference type="AlphaFoldDB" id="A0A0J8B9W0"/>
<dbReference type="Proteomes" id="UP000035740">
    <property type="component" value="Unassembled WGS sequence"/>
</dbReference>
<dbReference type="OrthoDB" id="419317at2759"/>
<name>A0A0J8B9W0_BETVV</name>
<dbReference type="Gramene" id="KMS97746">
    <property type="protein sequence ID" value="KMS97746"/>
    <property type="gene ID" value="BVRB_5g124180"/>
</dbReference>